<feature type="domain" description="Xylose isomerase-like TIM barrel" evidence="1">
    <location>
        <begin position="24"/>
        <end position="252"/>
    </location>
</feature>
<sequence>MLTIGIQLYTLKNLINTNPKLILKKLADLGFKEIETYDFSKGTLWGLTPENLLKELKKNKLKSSFGHYGLESMLSGNMDEIKEVIETAKILDQKYIVIPSIPEHLRKTNSAYVALADIMNEAGEICKNFGLNLAYHNHSFEFKTLENSDRCPYEILLQHTDSKLVTFEIDIYWAYKSGISPVGLFENYPGRFELWHIKDMNKSYQELNTEIGNGSINFKELLLYKEMTGVKHFILEQENFEIPLYESLRKSLNYISKNLAI</sequence>
<dbReference type="SUPFAM" id="SSF51658">
    <property type="entry name" value="Xylose isomerase-like"/>
    <property type="match status" value="1"/>
</dbReference>
<keyword evidence="2" id="KW-0413">Isomerase</keyword>
<dbReference type="Proteomes" id="UP000264330">
    <property type="component" value="Unassembled WGS sequence"/>
</dbReference>
<evidence type="ECO:0000313" key="3">
    <source>
        <dbReference type="Proteomes" id="UP000264330"/>
    </source>
</evidence>
<dbReference type="InterPro" id="IPR013022">
    <property type="entry name" value="Xyl_isomerase-like_TIM-brl"/>
</dbReference>
<evidence type="ECO:0000313" key="2">
    <source>
        <dbReference type="EMBL" id="HCV79621.1"/>
    </source>
</evidence>
<gene>
    <name evidence="2" type="ORF">DGQ38_01030</name>
</gene>
<dbReference type="GO" id="GO:0016853">
    <property type="term" value="F:isomerase activity"/>
    <property type="evidence" value="ECO:0007669"/>
    <property type="project" value="UniProtKB-KW"/>
</dbReference>
<reference evidence="2 3" key="1">
    <citation type="journal article" date="2018" name="Nat. Biotechnol.">
        <title>A standardized bacterial taxonomy based on genome phylogeny substantially revises the tree of life.</title>
        <authorList>
            <person name="Parks D.H."/>
            <person name="Chuvochina M."/>
            <person name="Waite D.W."/>
            <person name="Rinke C."/>
            <person name="Skarshewski A."/>
            <person name="Chaumeil P.A."/>
            <person name="Hugenholtz P."/>
        </authorList>
    </citation>
    <scope>NUCLEOTIDE SEQUENCE [LARGE SCALE GENOMIC DNA]</scope>
    <source>
        <strain evidence="2">UBA9359</strain>
    </source>
</reference>
<dbReference type="InterPro" id="IPR036237">
    <property type="entry name" value="Xyl_isomerase-like_sf"/>
</dbReference>
<protein>
    <submittedName>
        <fullName evidence="2">Sugar phosphate isomerase/epimerase</fullName>
    </submittedName>
</protein>
<dbReference type="PANTHER" id="PTHR12110">
    <property type="entry name" value="HYDROXYPYRUVATE ISOMERASE"/>
    <property type="match status" value="1"/>
</dbReference>
<dbReference type="AlphaFoldDB" id="A0A3D5IUX1"/>
<dbReference type="RefSeq" id="WP_274971724.1">
    <property type="nucleotide sequence ID" value="NZ_CALFQJ010000181.1"/>
</dbReference>
<proteinExistence type="predicted"/>
<name>A0A3D5IUX1_9FLAO</name>
<dbReference type="EMBL" id="DPMF01000019">
    <property type="protein sequence ID" value="HCV79621.1"/>
    <property type="molecule type" value="Genomic_DNA"/>
</dbReference>
<dbReference type="PANTHER" id="PTHR12110:SF41">
    <property type="entry name" value="INOSOSE DEHYDRATASE"/>
    <property type="match status" value="1"/>
</dbReference>
<comment type="caution">
    <text evidence="2">The sequence shown here is derived from an EMBL/GenBank/DDBJ whole genome shotgun (WGS) entry which is preliminary data.</text>
</comment>
<dbReference type="Pfam" id="PF01261">
    <property type="entry name" value="AP_endonuc_2"/>
    <property type="match status" value="1"/>
</dbReference>
<evidence type="ECO:0000259" key="1">
    <source>
        <dbReference type="Pfam" id="PF01261"/>
    </source>
</evidence>
<accession>A0A3D5IUX1</accession>
<dbReference type="Gene3D" id="3.20.20.150">
    <property type="entry name" value="Divalent-metal-dependent TIM barrel enzymes"/>
    <property type="match status" value="1"/>
</dbReference>
<organism evidence="2 3">
    <name type="scientific">Zunongwangia profunda</name>
    <dbReference type="NCBI Taxonomy" id="398743"/>
    <lineage>
        <taxon>Bacteria</taxon>
        <taxon>Pseudomonadati</taxon>
        <taxon>Bacteroidota</taxon>
        <taxon>Flavobacteriia</taxon>
        <taxon>Flavobacteriales</taxon>
        <taxon>Flavobacteriaceae</taxon>
        <taxon>Zunongwangia</taxon>
    </lineage>
</organism>
<dbReference type="InterPro" id="IPR050312">
    <property type="entry name" value="IolE/XylAMocC-like"/>
</dbReference>